<feature type="region of interest" description="Disordered" evidence="2">
    <location>
        <begin position="422"/>
        <end position="494"/>
    </location>
</feature>
<gene>
    <name evidence="4" type="ORF">L596_027291</name>
</gene>
<keyword evidence="1" id="KW-0813">Transport</keyword>
<dbReference type="InterPro" id="IPR026847">
    <property type="entry name" value="VPS13"/>
</dbReference>
<feature type="domain" description="Chorein N-terminal" evidence="3">
    <location>
        <begin position="1"/>
        <end position="303"/>
    </location>
</feature>
<evidence type="ECO:0000259" key="3">
    <source>
        <dbReference type="Pfam" id="PF12624"/>
    </source>
</evidence>
<dbReference type="PANTHER" id="PTHR16166">
    <property type="entry name" value="VACUOLAR PROTEIN SORTING-ASSOCIATED PROTEIN VPS13"/>
    <property type="match status" value="1"/>
</dbReference>
<feature type="compositionally biased region" description="Pro residues" evidence="2">
    <location>
        <begin position="483"/>
        <end position="492"/>
    </location>
</feature>
<dbReference type="GO" id="GO:0006623">
    <property type="term" value="P:protein targeting to vacuole"/>
    <property type="evidence" value="ECO:0007669"/>
    <property type="project" value="TreeGrafter"/>
</dbReference>
<accession>A0A4U5M422</accession>
<evidence type="ECO:0000313" key="5">
    <source>
        <dbReference type="Proteomes" id="UP000298663"/>
    </source>
</evidence>
<dbReference type="GO" id="GO:0045053">
    <property type="term" value="P:protein retention in Golgi apparatus"/>
    <property type="evidence" value="ECO:0007669"/>
    <property type="project" value="TreeGrafter"/>
</dbReference>
<dbReference type="GO" id="GO:0007005">
    <property type="term" value="P:mitochondrion organization"/>
    <property type="evidence" value="ECO:0007669"/>
    <property type="project" value="TreeGrafter"/>
</dbReference>
<comment type="caution">
    <text evidence="4">The sequence shown here is derived from an EMBL/GenBank/DDBJ whole genome shotgun (WGS) entry which is preliminary data.</text>
</comment>
<feature type="compositionally biased region" description="Basic and acidic residues" evidence="2">
    <location>
        <begin position="454"/>
        <end position="480"/>
    </location>
</feature>
<organism evidence="4 5">
    <name type="scientific">Steinernema carpocapsae</name>
    <name type="common">Entomopathogenic nematode</name>
    <dbReference type="NCBI Taxonomy" id="34508"/>
    <lineage>
        <taxon>Eukaryota</taxon>
        <taxon>Metazoa</taxon>
        <taxon>Ecdysozoa</taxon>
        <taxon>Nematoda</taxon>
        <taxon>Chromadorea</taxon>
        <taxon>Rhabditida</taxon>
        <taxon>Tylenchina</taxon>
        <taxon>Panagrolaimomorpha</taxon>
        <taxon>Strongyloidoidea</taxon>
        <taxon>Steinernematidae</taxon>
        <taxon>Steinernema</taxon>
    </lineage>
</organism>
<feature type="compositionally biased region" description="Polar residues" evidence="2">
    <location>
        <begin position="436"/>
        <end position="453"/>
    </location>
</feature>
<dbReference type="EMBL" id="AZBU02000010">
    <property type="protein sequence ID" value="TKR63462.1"/>
    <property type="molecule type" value="Genomic_DNA"/>
</dbReference>
<dbReference type="Proteomes" id="UP000298663">
    <property type="component" value="Unassembled WGS sequence"/>
</dbReference>
<dbReference type="OrthoDB" id="272810at2759"/>
<dbReference type="InterPro" id="IPR026854">
    <property type="entry name" value="VPS13_N"/>
</dbReference>
<dbReference type="AlphaFoldDB" id="A0A4U5M422"/>
<reference evidence="4 5" key="2">
    <citation type="journal article" date="2019" name="G3 (Bethesda)">
        <title>Hybrid Assembly of the Genome of the Entomopathogenic Nematode Steinernema carpocapsae Identifies the X-Chromosome.</title>
        <authorList>
            <person name="Serra L."/>
            <person name="Macchietto M."/>
            <person name="Macias-Munoz A."/>
            <person name="McGill C.J."/>
            <person name="Rodriguez I.M."/>
            <person name="Rodriguez B."/>
            <person name="Murad R."/>
            <person name="Mortazavi A."/>
        </authorList>
    </citation>
    <scope>NUCLEOTIDE SEQUENCE [LARGE SCALE GENOMIC DNA]</scope>
    <source>
        <strain evidence="4 5">ALL</strain>
    </source>
</reference>
<evidence type="ECO:0000313" key="4">
    <source>
        <dbReference type="EMBL" id="TKR63462.1"/>
    </source>
</evidence>
<keyword evidence="5" id="KW-1185">Reference proteome</keyword>
<evidence type="ECO:0000256" key="2">
    <source>
        <dbReference type="SAM" id="MobiDB-lite"/>
    </source>
</evidence>
<proteinExistence type="predicted"/>
<evidence type="ECO:0000256" key="1">
    <source>
        <dbReference type="ARBA" id="ARBA00022448"/>
    </source>
</evidence>
<dbReference type="Pfam" id="PF12624">
    <property type="entry name" value="VPS13_N"/>
    <property type="match status" value="1"/>
</dbReference>
<reference evidence="4 5" key="1">
    <citation type="journal article" date="2015" name="Genome Biol.">
        <title>Comparative genomics of Steinernema reveals deeply conserved gene regulatory networks.</title>
        <authorList>
            <person name="Dillman A.R."/>
            <person name="Macchietto M."/>
            <person name="Porter C.F."/>
            <person name="Rogers A."/>
            <person name="Williams B."/>
            <person name="Antoshechkin I."/>
            <person name="Lee M.M."/>
            <person name="Goodwin Z."/>
            <person name="Lu X."/>
            <person name="Lewis E.E."/>
            <person name="Goodrich-Blair H."/>
            <person name="Stock S.P."/>
            <person name="Adams B.J."/>
            <person name="Sternberg P.W."/>
            <person name="Mortazavi A."/>
        </authorList>
    </citation>
    <scope>NUCLEOTIDE SEQUENCE [LARGE SCALE GENOMIC DNA]</scope>
    <source>
        <strain evidence="4 5">ALL</strain>
    </source>
</reference>
<dbReference type="PANTHER" id="PTHR16166:SF141">
    <property type="entry name" value="INTERMEMBRANE LIPID TRANSFER PROTEIN VPS13D"/>
    <property type="match status" value="1"/>
</dbReference>
<name>A0A4U5M422_STECR</name>
<sequence>MLEGLVAWVLNTYVGEYLENLNTDQLSIALLQGQVELENVPLKKTALKKFDVPLQVKCFLGKLTLSVPITHMRSTPWVLKISDLLILLGPSSSKYDVEFVERYEQTKKEQMLDELEKFHRKQLLQALGIPVPEDTTTSQGSWWGASLVSTVVNNIQLILTNVHIRYEDDVSLPNNHPFNCGVRIQKISVQTTNEQWIPGFVPPENRGNVFKILDLQGLSVYWNSGQKINEEVPSYKDLQKILAPEDTRNNSFILQPFNVSLRMEKNASKFPLKATKPSSPRFKFEFCPEKVSIELTKRQFAEIRLLCREWASCKKWWNFAYQRIAEPMRKQKSSQTWSFAYERAKQLNAYCRAYRKRLISIIEKEQAKHNSENGTTQNVTLSNEDLMLMKQIERDSQYTYDELNLFRETVFRTLMREREAEMEEVSVSESESGVSTAQESEAQVASSIESTDGTETKPKKEEDVVENKAEDVAEKKEEQLPHSPSPNRPPPSADQTWYGWMGSWFYSSAGAEPARTEDAKHAEAVLLEVLPDMKDRPLPPNLQRIEKQIEDEILDVLNESWDDSTVLRRDALLAEVTLNLERITIRFVDVDEEVL</sequence>
<protein>
    <recommendedName>
        <fullName evidence="3">Chorein N-terminal domain-containing protein</fullName>
    </recommendedName>
</protein>